<protein>
    <recommendedName>
        <fullName evidence="1">Transposase IS116/IS110/IS902 C-terminal domain-containing protein</fullName>
    </recommendedName>
</protein>
<dbReference type="GO" id="GO:0004803">
    <property type="term" value="F:transposase activity"/>
    <property type="evidence" value="ECO:0007669"/>
    <property type="project" value="InterPro"/>
</dbReference>
<dbReference type="GO" id="GO:0006313">
    <property type="term" value="P:DNA transposition"/>
    <property type="evidence" value="ECO:0007669"/>
    <property type="project" value="InterPro"/>
</dbReference>
<dbReference type="EMBL" id="LS423452">
    <property type="protein sequence ID" value="SPS05926.1"/>
    <property type="molecule type" value="Genomic_DNA"/>
</dbReference>
<dbReference type="InterPro" id="IPR047650">
    <property type="entry name" value="Transpos_IS110"/>
</dbReference>
<dbReference type="AlphaFoldDB" id="A0A2X0SJC9"/>
<evidence type="ECO:0000313" key="2">
    <source>
        <dbReference type="EMBL" id="SPS05926.1"/>
    </source>
</evidence>
<gene>
    <name evidence="2" type="ORF">NITFAB_1516</name>
</gene>
<feature type="domain" description="Transposase IS116/IS110/IS902 C-terminal" evidence="1">
    <location>
        <begin position="49"/>
        <end position="120"/>
    </location>
</feature>
<dbReference type="GO" id="GO:0003677">
    <property type="term" value="F:DNA binding"/>
    <property type="evidence" value="ECO:0007669"/>
    <property type="project" value="InterPro"/>
</dbReference>
<dbReference type="Pfam" id="PF02371">
    <property type="entry name" value="Transposase_20"/>
    <property type="match status" value="1"/>
</dbReference>
<organism evidence="2">
    <name type="scientific">Candidatus Nitrotoga fabula</name>
    <dbReference type="NCBI Taxonomy" id="2182327"/>
    <lineage>
        <taxon>Bacteria</taxon>
        <taxon>Pseudomonadati</taxon>
        <taxon>Pseudomonadota</taxon>
        <taxon>Betaproteobacteria</taxon>
        <taxon>Nitrosomonadales</taxon>
        <taxon>Gallionellaceae</taxon>
        <taxon>Candidatus Nitrotoga</taxon>
    </lineage>
</organism>
<reference evidence="2" key="1">
    <citation type="submission" date="2018-05" db="EMBL/GenBank/DDBJ databases">
        <authorList>
            <person name="Lanie J.A."/>
            <person name="Ng W.-L."/>
            <person name="Kazmierczak K.M."/>
            <person name="Andrzejewski T.M."/>
            <person name="Davidsen T.M."/>
            <person name="Wayne K.J."/>
            <person name="Tettelin H."/>
            <person name="Glass J.I."/>
            <person name="Rusch D."/>
            <person name="Podicherti R."/>
            <person name="Tsui H.-C.T."/>
            <person name="Winkler M.E."/>
        </authorList>
    </citation>
    <scope>NUCLEOTIDE SEQUENCE</scope>
    <source>
        <strain evidence="2">KNB</strain>
    </source>
</reference>
<sequence>MIGILPQATVTDLGKTKLALQHTEHMFHLGAHLRFGSVFPFVFFGQECVGIGSIKASAIVASVGDAREFKNARQMAAWIGLVPKQNSSGGKQTLLGISKRGDTFLRTLLIHGARAVLRVAENKAEPDGWLKKLMARRNKNIAAVALANKNARIVWALLVKDGIFRPDHTASA</sequence>
<proteinExistence type="predicted"/>
<evidence type="ECO:0000259" key="1">
    <source>
        <dbReference type="Pfam" id="PF02371"/>
    </source>
</evidence>
<dbReference type="PANTHER" id="PTHR33055:SF3">
    <property type="entry name" value="PUTATIVE TRANSPOSASE FOR IS117-RELATED"/>
    <property type="match status" value="1"/>
</dbReference>
<accession>A0A2X0SJC9</accession>
<dbReference type="PANTHER" id="PTHR33055">
    <property type="entry name" value="TRANSPOSASE FOR INSERTION SEQUENCE ELEMENT IS1111A"/>
    <property type="match status" value="1"/>
</dbReference>
<dbReference type="InterPro" id="IPR003346">
    <property type="entry name" value="Transposase_20"/>
</dbReference>
<name>A0A2X0SJC9_9PROT</name>